<dbReference type="GO" id="GO:0006631">
    <property type="term" value="P:fatty acid metabolic process"/>
    <property type="evidence" value="ECO:0007669"/>
    <property type="project" value="TreeGrafter"/>
</dbReference>
<feature type="compositionally biased region" description="Low complexity" evidence="3">
    <location>
        <begin position="458"/>
        <end position="467"/>
    </location>
</feature>
<comment type="caution">
    <text evidence="5">The sequence shown here is derived from an EMBL/GenBank/DDBJ whole genome shotgun (WGS) entry which is preliminary data.</text>
</comment>
<accession>A0A7J0FBD1</accession>
<organism evidence="5 6">
    <name type="scientific">Actinidia rufa</name>
    <dbReference type="NCBI Taxonomy" id="165716"/>
    <lineage>
        <taxon>Eukaryota</taxon>
        <taxon>Viridiplantae</taxon>
        <taxon>Streptophyta</taxon>
        <taxon>Embryophyta</taxon>
        <taxon>Tracheophyta</taxon>
        <taxon>Spermatophyta</taxon>
        <taxon>Magnoliopsida</taxon>
        <taxon>eudicotyledons</taxon>
        <taxon>Gunneridae</taxon>
        <taxon>Pentapetalae</taxon>
        <taxon>asterids</taxon>
        <taxon>Ericales</taxon>
        <taxon>Actinidiaceae</taxon>
        <taxon>Actinidia</taxon>
    </lineage>
</organism>
<reference evidence="5 6" key="1">
    <citation type="submission" date="2019-07" db="EMBL/GenBank/DDBJ databases">
        <title>De Novo Assembly of kiwifruit Actinidia rufa.</title>
        <authorList>
            <person name="Sugita-Konishi S."/>
            <person name="Sato K."/>
            <person name="Mori E."/>
            <person name="Abe Y."/>
            <person name="Kisaki G."/>
            <person name="Hamano K."/>
            <person name="Suezawa K."/>
            <person name="Otani M."/>
            <person name="Fukuda T."/>
            <person name="Manabe T."/>
            <person name="Gomi K."/>
            <person name="Tabuchi M."/>
            <person name="Akimitsu K."/>
            <person name="Kataoka I."/>
        </authorList>
    </citation>
    <scope>NUCLEOTIDE SEQUENCE [LARGE SCALE GENOMIC DNA]</scope>
    <source>
        <strain evidence="6">cv. Fuchu</strain>
    </source>
</reference>
<dbReference type="PANTHER" id="PTHR23310:SF122">
    <property type="entry name" value="ACYL-COA-BINDING DOMAIN-CONTAINING PROTEIN 3"/>
    <property type="match status" value="1"/>
</dbReference>
<dbReference type="InterPro" id="IPR000582">
    <property type="entry name" value="Acyl-CoA-binding_protein"/>
</dbReference>
<dbReference type="OrthoDB" id="71307at2759"/>
<dbReference type="GO" id="GO:0000062">
    <property type="term" value="F:fatty-acyl-CoA binding"/>
    <property type="evidence" value="ECO:0007669"/>
    <property type="project" value="InterPro"/>
</dbReference>
<dbReference type="PROSITE" id="PS51228">
    <property type="entry name" value="ACB_2"/>
    <property type="match status" value="1"/>
</dbReference>
<protein>
    <submittedName>
        <fullName evidence="5">Acyl-CoA-binding domain 3</fullName>
    </submittedName>
</protein>
<sequence>MELVQELFLTAFVALIFSFVVAKLVSIAMNGDGERELGLKSSENVRGGRVVEAAKLRVRSSRSKRRVRFVEEVDEFGSRRSVEKSGESRCGGEFEEKMCDSAVICGSNCRIEVLGLPEKLPERQLPEAAAVAEGDRVKEEVAVIYSDELVVDEGSERTEVCETDDGVIEEGNGVNNLDLKEKILQNVEADGKIDSKPSSNDIVVVQGGEIRDVERGENQAGGIKEEVVLTNLDGLVETDGVSKEEIAGTDLLLEEKIDENAEVDSEIDTRSLIYDIVGAQGEEDRDVERRENQERGIEGRLNGGDEKEGMVGADEENRGVNRRENQESGIEGTLNEGDEKEGLGGDDEEDGWEGIERSELVEVFAAAVNYVAIGGKDDDDRLSNVGSDVQMQMYGLHKVAMEGPCYESQPMALMISSRAKWNAWQRLGNMNPEVAMEQYIALLSDKVPEWMEGKSSGDSKAGSSESGITSALDPSISTNTYNQLNSTKERQLELQSGIDGGDLTGDTDSMNKE</sequence>
<feature type="domain" description="ACB" evidence="4">
    <location>
        <begin position="360"/>
        <end position="452"/>
    </location>
</feature>
<dbReference type="Proteomes" id="UP000585474">
    <property type="component" value="Unassembled WGS sequence"/>
</dbReference>
<dbReference type="InterPro" id="IPR014352">
    <property type="entry name" value="FERM/acyl-CoA-bd_prot_sf"/>
</dbReference>
<dbReference type="InterPro" id="IPR035984">
    <property type="entry name" value="Acyl-CoA-binding_sf"/>
</dbReference>
<evidence type="ECO:0000259" key="4">
    <source>
        <dbReference type="PROSITE" id="PS51228"/>
    </source>
</evidence>
<keyword evidence="2" id="KW-0446">Lipid-binding</keyword>
<comment type="similarity">
    <text evidence="1">Belongs to the ACBP family.</text>
</comment>
<dbReference type="AlphaFoldDB" id="A0A7J0FBD1"/>
<name>A0A7J0FBD1_9ERIC</name>
<dbReference type="EMBL" id="BJWL01000011">
    <property type="protein sequence ID" value="GFY95981.1"/>
    <property type="molecule type" value="Genomic_DNA"/>
</dbReference>
<dbReference type="Gene3D" id="1.20.80.10">
    <property type="match status" value="1"/>
</dbReference>
<feature type="compositionally biased region" description="Acidic residues" evidence="3">
    <location>
        <begin position="336"/>
        <end position="351"/>
    </location>
</feature>
<feature type="compositionally biased region" description="Low complexity" evidence="3">
    <location>
        <begin position="504"/>
        <end position="513"/>
    </location>
</feature>
<dbReference type="PANTHER" id="PTHR23310">
    <property type="entry name" value="ACYL-COA-BINDING PROTEIN, ACBP"/>
    <property type="match status" value="1"/>
</dbReference>
<feature type="compositionally biased region" description="Polar residues" evidence="3">
    <location>
        <begin position="475"/>
        <end position="486"/>
    </location>
</feature>
<evidence type="ECO:0000256" key="1">
    <source>
        <dbReference type="ARBA" id="ARBA00005567"/>
    </source>
</evidence>
<feature type="region of interest" description="Disordered" evidence="3">
    <location>
        <begin position="282"/>
        <end position="351"/>
    </location>
</feature>
<evidence type="ECO:0000256" key="3">
    <source>
        <dbReference type="SAM" id="MobiDB-lite"/>
    </source>
</evidence>
<keyword evidence="6" id="KW-1185">Reference proteome</keyword>
<feature type="compositionally biased region" description="Basic and acidic residues" evidence="3">
    <location>
        <begin position="286"/>
        <end position="326"/>
    </location>
</feature>
<feature type="region of interest" description="Disordered" evidence="3">
    <location>
        <begin position="451"/>
        <end position="513"/>
    </location>
</feature>
<evidence type="ECO:0000313" key="5">
    <source>
        <dbReference type="EMBL" id="GFY95981.1"/>
    </source>
</evidence>
<evidence type="ECO:0000256" key="2">
    <source>
        <dbReference type="ARBA" id="ARBA00023121"/>
    </source>
</evidence>
<gene>
    <name evidence="5" type="ORF">Acr_11g0002870</name>
</gene>
<evidence type="ECO:0000313" key="6">
    <source>
        <dbReference type="Proteomes" id="UP000585474"/>
    </source>
</evidence>
<dbReference type="Pfam" id="PF00887">
    <property type="entry name" value="ACBP"/>
    <property type="match status" value="1"/>
</dbReference>
<proteinExistence type="inferred from homology"/>
<dbReference type="SUPFAM" id="SSF47027">
    <property type="entry name" value="Acyl-CoA binding protein"/>
    <property type="match status" value="1"/>
</dbReference>